<dbReference type="InterPro" id="IPR019273">
    <property type="entry name" value="Lunapark_Znf"/>
</dbReference>
<evidence type="ECO:0000256" key="2">
    <source>
        <dbReference type="ARBA" id="ARBA00009940"/>
    </source>
</evidence>
<evidence type="ECO:0000256" key="1">
    <source>
        <dbReference type="ARBA" id="ARBA00004215"/>
    </source>
</evidence>
<dbReference type="Proteomes" id="UP000007875">
    <property type="component" value="Unassembled WGS sequence"/>
</dbReference>
<evidence type="ECO:0000313" key="8">
    <source>
        <dbReference type="Ensembl" id="ENSCSAVP00000018457.1"/>
    </source>
</evidence>
<organism evidence="8 9">
    <name type="scientific">Ciona savignyi</name>
    <name type="common">Pacific transparent sea squirt</name>
    <dbReference type="NCBI Taxonomy" id="51511"/>
    <lineage>
        <taxon>Eukaryota</taxon>
        <taxon>Metazoa</taxon>
        <taxon>Chordata</taxon>
        <taxon>Tunicata</taxon>
        <taxon>Ascidiacea</taxon>
        <taxon>Phlebobranchia</taxon>
        <taxon>Cionidae</taxon>
        <taxon>Ciona</taxon>
    </lineage>
</organism>
<dbReference type="GO" id="GO:0008270">
    <property type="term" value="F:zinc ion binding"/>
    <property type="evidence" value="ECO:0007669"/>
    <property type="project" value="UniProtKB-KW"/>
</dbReference>
<feature type="compositionally biased region" description="Acidic residues" evidence="6">
    <location>
        <begin position="364"/>
        <end position="375"/>
    </location>
</feature>
<dbReference type="GeneTree" id="ENSGT00390000001859"/>
<keyword evidence="5" id="KW-0479">Metal-binding</keyword>
<sequence length="375" mass="42925">MGSIISRWRKNKSTTEVLEGIDKNIAQLEKFRKSNQELRSRVIGNLIIYSVLLYIVACISLYFLINPTTWKKRGLQVLPVLCFPFIIYLLKRCLHWWFVRKISRNEVELQTLRDERKEILENVMETETYKKAKEILEKFDPETKKKLEEERQRKENPTPIPPTPGTDLRRRNPRSPGGNTAPGISGTPAMTPLRGPVNPAGAPNMTPVNGNFRTPHPPAMLPRPLIQQNRSSMEKIVEYFVGDGPGNRYALICKNCFSHNGMALREEFEYIEYRCAYCRFFNPSRKQRPTAPRLQSHESLVPSSGQMPKPNDRDSGNDGSPPPSSKSSDNDETEQLAESPVKLPDILEEPKKLDFVENSNQMNEEQDEEISPATE</sequence>
<evidence type="ECO:0000256" key="5">
    <source>
        <dbReference type="RuleBase" id="RU367073"/>
    </source>
</evidence>
<comment type="subunit">
    <text evidence="3">Homodimer; homodimerization requires the C4-type zinc finger motif and decreases during mitosis in a phosphorylation-dependent manner.</text>
</comment>
<feature type="region of interest" description="Disordered" evidence="6">
    <location>
        <begin position="142"/>
        <end position="193"/>
    </location>
</feature>
<dbReference type="GO" id="GO:0071788">
    <property type="term" value="P:endoplasmic reticulum tubular network maintenance"/>
    <property type="evidence" value="ECO:0007669"/>
    <property type="project" value="UniProtKB-UniRule"/>
</dbReference>
<reference evidence="8" key="2">
    <citation type="submission" date="2025-08" db="UniProtKB">
        <authorList>
            <consortium name="Ensembl"/>
        </authorList>
    </citation>
    <scope>IDENTIFICATION</scope>
</reference>
<evidence type="ECO:0000256" key="4">
    <source>
        <dbReference type="ARBA" id="ARBA00049772"/>
    </source>
</evidence>
<comment type="function">
    <text evidence="5">Plays a role in determining ER morphology.</text>
</comment>
<dbReference type="InParanoid" id="H2ZLJ1"/>
<proteinExistence type="inferred from homology"/>
<feature type="transmembrane region" description="Helical" evidence="5">
    <location>
        <begin position="77"/>
        <end position="94"/>
    </location>
</feature>
<evidence type="ECO:0000256" key="6">
    <source>
        <dbReference type="SAM" id="MobiDB-lite"/>
    </source>
</evidence>
<dbReference type="FunCoup" id="H2ZLJ1">
    <property type="interactions" value="587"/>
</dbReference>
<protein>
    <recommendedName>
        <fullName evidence="4 5">Endoplasmic reticulum junction formation protein lunapark</fullName>
    </recommendedName>
</protein>
<comment type="domain">
    <text evidence="5">The C4-type zinc finger motif is necessary both for its ER three-way tubular junction localization and formation.</text>
</comment>
<name>H2ZLJ1_CIOSA</name>
<keyword evidence="5" id="KW-1133">Transmembrane helix</keyword>
<keyword evidence="5" id="KW-0472">Membrane</keyword>
<dbReference type="OMA" id="CGYFNPS"/>
<comment type="similarity">
    <text evidence="2 5">Belongs to the lunapark family.</text>
</comment>
<evidence type="ECO:0000259" key="7">
    <source>
        <dbReference type="Pfam" id="PF10058"/>
    </source>
</evidence>
<comment type="subcellular location">
    <subcellularLocation>
        <location evidence="1">Endoplasmic reticulum membrane</location>
        <topology evidence="1">Multi-pass membrane protein</topology>
        <orientation evidence="1">Cytoplasmic side</orientation>
    </subcellularLocation>
</comment>
<feature type="compositionally biased region" description="Basic and acidic residues" evidence="6">
    <location>
        <begin position="142"/>
        <end position="156"/>
    </location>
</feature>
<keyword evidence="5" id="KW-0812">Transmembrane</keyword>
<dbReference type="InterPro" id="IPR040115">
    <property type="entry name" value="Lnp"/>
</dbReference>
<keyword evidence="9" id="KW-1185">Reference proteome</keyword>
<keyword evidence="5" id="KW-0862">Zinc</keyword>
<feature type="compositionally biased region" description="Polar residues" evidence="6">
    <location>
        <begin position="297"/>
        <end position="306"/>
    </location>
</feature>
<dbReference type="Pfam" id="PF10058">
    <property type="entry name" value="Zn_ribbon_10"/>
    <property type="match status" value="1"/>
</dbReference>
<feature type="domain" description="Lunapark zinc ribbon" evidence="7">
    <location>
        <begin position="233"/>
        <end position="282"/>
    </location>
</feature>
<evidence type="ECO:0000313" key="9">
    <source>
        <dbReference type="Proteomes" id="UP000007875"/>
    </source>
</evidence>
<evidence type="ECO:0000256" key="3">
    <source>
        <dbReference type="ARBA" id="ARBA00047002"/>
    </source>
</evidence>
<dbReference type="PANTHER" id="PTHR22166">
    <property type="entry name" value="ENDOPLASMIC RETICULUM JUNCTION FORMATION PROTEIN LUNAPARK"/>
    <property type="match status" value="1"/>
</dbReference>
<dbReference type="Ensembl" id="ENSCSAVT00000018657.1">
    <property type="protein sequence ID" value="ENSCSAVP00000018457.1"/>
    <property type="gene ID" value="ENSCSAVG00000010838.1"/>
</dbReference>
<dbReference type="GO" id="GO:0098826">
    <property type="term" value="C:endoplasmic reticulum tubular network membrane"/>
    <property type="evidence" value="ECO:0007669"/>
    <property type="project" value="UniProtKB-UniRule"/>
</dbReference>
<feature type="transmembrane region" description="Helical" evidence="5">
    <location>
        <begin position="42"/>
        <end position="65"/>
    </location>
</feature>
<dbReference type="PANTHER" id="PTHR22166:SF12">
    <property type="entry name" value="ENDOPLASMIC RETICULUM JUNCTION FORMATION PROTEIN LUNAPARK"/>
    <property type="match status" value="1"/>
</dbReference>
<reference evidence="8" key="3">
    <citation type="submission" date="2025-09" db="UniProtKB">
        <authorList>
            <consortium name="Ensembl"/>
        </authorList>
    </citation>
    <scope>IDENTIFICATION</scope>
</reference>
<dbReference type="AlphaFoldDB" id="H2ZLJ1"/>
<accession>H2ZLJ1</accession>
<dbReference type="GO" id="GO:1903373">
    <property type="term" value="P:positive regulation of endoplasmic reticulum tubular network organization"/>
    <property type="evidence" value="ECO:0007669"/>
    <property type="project" value="UniProtKB-UniRule"/>
</dbReference>
<reference evidence="9" key="1">
    <citation type="submission" date="2003-08" db="EMBL/GenBank/DDBJ databases">
        <authorList>
            <person name="Birren B."/>
            <person name="Nusbaum C."/>
            <person name="Abebe A."/>
            <person name="Abouelleil A."/>
            <person name="Adekoya E."/>
            <person name="Ait-zahra M."/>
            <person name="Allen N."/>
            <person name="Allen T."/>
            <person name="An P."/>
            <person name="Anderson M."/>
            <person name="Anderson S."/>
            <person name="Arachchi H."/>
            <person name="Armbruster J."/>
            <person name="Bachantsang P."/>
            <person name="Baldwin J."/>
            <person name="Barry A."/>
            <person name="Bayul T."/>
            <person name="Blitshsteyn B."/>
            <person name="Bloom T."/>
            <person name="Blye J."/>
            <person name="Boguslavskiy L."/>
            <person name="Borowsky M."/>
            <person name="Boukhgalter B."/>
            <person name="Brunache A."/>
            <person name="Butler J."/>
            <person name="Calixte N."/>
            <person name="Calvo S."/>
            <person name="Camarata J."/>
            <person name="Campo K."/>
            <person name="Chang J."/>
            <person name="Cheshatsang Y."/>
            <person name="Citroen M."/>
            <person name="Collymore A."/>
            <person name="Considine T."/>
            <person name="Cook A."/>
            <person name="Cooke P."/>
            <person name="Corum B."/>
            <person name="Cuomo C."/>
            <person name="David R."/>
            <person name="Dawoe T."/>
            <person name="Degray S."/>
            <person name="Dodge S."/>
            <person name="Dooley K."/>
            <person name="Dorje P."/>
            <person name="Dorjee K."/>
            <person name="Dorris L."/>
            <person name="Duffey N."/>
            <person name="Dupes A."/>
            <person name="Elkins T."/>
            <person name="Engels R."/>
            <person name="Erickson J."/>
            <person name="Farina A."/>
            <person name="Faro S."/>
            <person name="Ferreira P."/>
            <person name="Fischer H."/>
            <person name="Fitzgerald M."/>
            <person name="Foley K."/>
            <person name="Gage D."/>
            <person name="Galagan J."/>
            <person name="Gearin G."/>
            <person name="Gnerre S."/>
            <person name="Gnirke A."/>
            <person name="Goyette A."/>
            <person name="Graham J."/>
            <person name="Grandbois E."/>
            <person name="Gyaltsen K."/>
            <person name="Hafez N."/>
            <person name="Hagopian D."/>
            <person name="Hagos B."/>
            <person name="Hall J."/>
            <person name="Hatcher B."/>
            <person name="Heller A."/>
            <person name="Higgins H."/>
            <person name="Honan T."/>
            <person name="Horn A."/>
            <person name="Houde N."/>
            <person name="Hughes L."/>
            <person name="Hulme W."/>
            <person name="Husby E."/>
            <person name="Iliev I."/>
            <person name="Jaffe D."/>
            <person name="Jones C."/>
            <person name="Kamal M."/>
            <person name="Kamat A."/>
            <person name="Kamvysselis M."/>
            <person name="Karlsson E."/>
            <person name="Kells C."/>
            <person name="Kieu A."/>
            <person name="Kisner P."/>
            <person name="Kodira C."/>
            <person name="Kulbokas E."/>
            <person name="Labutti K."/>
            <person name="Lama D."/>
            <person name="Landers T."/>
            <person name="Leger J."/>
            <person name="Levine S."/>
            <person name="Lewis D."/>
            <person name="Lewis T."/>
            <person name="Lindblad-toh K."/>
            <person name="Liu X."/>
            <person name="Lokyitsang T."/>
            <person name="Lokyitsang Y."/>
            <person name="Lucien O."/>
            <person name="Lui A."/>
            <person name="Ma L.J."/>
            <person name="Mabbitt R."/>
            <person name="Macdonald J."/>
            <person name="Maclean C."/>
            <person name="Major J."/>
            <person name="Manning J."/>
            <person name="Marabella R."/>
            <person name="Maru K."/>
            <person name="Matthews C."/>
            <person name="Mauceli E."/>
            <person name="Mccarthy M."/>
            <person name="Mcdonough S."/>
            <person name="Mcghee T."/>
            <person name="Meldrim J."/>
            <person name="Meneus L."/>
            <person name="Mesirov J."/>
            <person name="Mihalev A."/>
            <person name="Mihova T."/>
            <person name="Mikkelsen T."/>
            <person name="Mlenga V."/>
            <person name="Moru K."/>
            <person name="Mozes J."/>
            <person name="Mulrain L."/>
            <person name="Munson G."/>
            <person name="Naylor J."/>
            <person name="Newes C."/>
            <person name="Nguyen C."/>
            <person name="Nguyen N."/>
            <person name="Nguyen T."/>
            <person name="Nicol R."/>
            <person name="Nielsen C."/>
            <person name="Nizzari M."/>
            <person name="Norbu C."/>
            <person name="Norbu N."/>
            <person name="O'donnell P."/>
            <person name="Okoawo O."/>
            <person name="O'leary S."/>
            <person name="Omotosho B."/>
            <person name="O'neill K."/>
            <person name="Osman S."/>
            <person name="Parker S."/>
            <person name="Perrin D."/>
            <person name="Phunkhang P."/>
            <person name="Piqani B."/>
            <person name="Purcell S."/>
            <person name="Rachupka T."/>
            <person name="Ramasamy U."/>
            <person name="Rameau R."/>
            <person name="Ray V."/>
            <person name="Raymond C."/>
            <person name="Retta R."/>
            <person name="Richardson S."/>
            <person name="Rise C."/>
            <person name="Rodriguez J."/>
            <person name="Rogers J."/>
            <person name="Rogov P."/>
            <person name="Rutman M."/>
            <person name="Schupbach R."/>
            <person name="Seaman C."/>
            <person name="Settipalli S."/>
            <person name="Sharpe T."/>
            <person name="Sheridan J."/>
            <person name="Sherpa N."/>
            <person name="Shi J."/>
            <person name="Smirnov S."/>
            <person name="Smith C."/>
            <person name="Sougnez C."/>
            <person name="Spencer B."/>
            <person name="Stalker J."/>
            <person name="Stange-thomann N."/>
            <person name="Stavropoulos S."/>
            <person name="Stetson K."/>
            <person name="Stone C."/>
            <person name="Stone S."/>
            <person name="Stubbs M."/>
            <person name="Talamas J."/>
            <person name="Tchuinga P."/>
            <person name="Tenzing P."/>
            <person name="Tesfaye S."/>
            <person name="Theodore J."/>
            <person name="Thoulutsang Y."/>
            <person name="Topham K."/>
            <person name="Towey S."/>
            <person name="Tsamla T."/>
            <person name="Tsomo N."/>
            <person name="Vallee D."/>
            <person name="Vassiliev H."/>
            <person name="Venkataraman V."/>
            <person name="Vinson J."/>
            <person name="Vo A."/>
            <person name="Wade C."/>
            <person name="Wang S."/>
            <person name="Wangchuk T."/>
            <person name="Wangdi T."/>
            <person name="Whittaker C."/>
            <person name="Wilkinson J."/>
            <person name="Wu Y."/>
            <person name="Wyman D."/>
            <person name="Yadav S."/>
            <person name="Yang S."/>
            <person name="Yang X."/>
            <person name="Yeager S."/>
            <person name="Yee E."/>
            <person name="Young G."/>
            <person name="Zainoun J."/>
            <person name="Zembeck L."/>
            <person name="Zimmer A."/>
            <person name="Zody M."/>
            <person name="Lander E."/>
        </authorList>
    </citation>
    <scope>NUCLEOTIDE SEQUENCE [LARGE SCALE GENOMIC DNA]</scope>
</reference>
<keyword evidence="5" id="KW-0256">Endoplasmic reticulum</keyword>
<dbReference type="eggNOG" id="KOG2846">
    <property type="taxonomic scope" value="Eukaryota"/>
</dbReference>
<dbReference type="HOGENOM" id="CLU_036951_1_0_1"/>
<keyword evidence="5" id="KW-0863">Zinc-finger</keyword>
<feature type="region of interest" description="Disordered" evidence="6">
    <location>
        <begin position="286"/>
        <end position="375"/>
    </location>
</feature>